<dbReference type="Proteomes" id="UP000669133">
    <property type="component" value="Unassembled WGS sequence"/>
</dbReference>
<sequence length="298" mass="34140">MSNRVFDDSENKNSIKQFHKESLNENSHVASKGSNFRPTSRFKRVPLGGKNQNTNTFELNRSKSTVNSLAAFKSNNRPPSLVKSNSSLGFQSVPVYQEHEPSSQLHTQSVEKRQDSGNVPRSRIRKRLSLDEISRPELLSPKKPKLFQTDSLVKSEGIRHEPTSKIETTFSDRTEAINARHIVNDDITRNNVDPIKRTNRRHSIDALVAQHWRDEIEFIPQDKRDSDELISFNDDEFQYFSTPNDSNELKSTSRDGLDLEMDFGYDVEDEELEANITIDGTGKEDYGLNDEDLRNLLD</sequence>
<feature type="region of interest" description="Disordered" evidence="1">
    <location>
        <begin position="96"/>
        <end position="123"/>
    </location>
</feature>
<feature type="compositionally biased region" description="Polar residues" evidence="1">
    <location>
        <begin position="24"/>
        <end position="38"/>
    </location>
</feature>
<dbReference type="OrthoDB" id="4093331at2759"/>
<evidence type="ECO:0000313" key="3">
    <source>
        <dbReference type="Proteomes" id="UP000669133"/>
    </source>
</evidence>
<dbReference type="RefSeq" id="XP_067547763.1">
    <property type="nucleotide sequence ID" value="XM_067693220.1"/>
</dbReference>
<reference evidence="2 3" key="1">
    <citation type="submission" date="2020-12" db="EMBL/GenBank/DDBJ databases">
        <title>Effect of drift, selection, and recombination on the evolution of hybrid genomes in Candida yeast pathogens.</title>
        <authorList>
            <person name="Mixao V."/>
            <person name="Ksiezopolska E."/>
            <person name="Saus E."/>
            <person name="Boekhout T."/>
            <person name="Gacser A."/>
            <person name="Gabaldon T."/>
        </authorList>
    </citation>
    <scope>NUCLEOTIDE SEQUENCE [LARGE SCALE GENOMIC DNA]</scope>
    <source>
        <strain evidence="2 3">BP57</strain>
    </source>
</reference>
<feature type="compositionally biased region" description="Polar residues" evidence="1">
    <location>
        <begin position="50"/>
        <end position="61"/>
    </location>
</feature>
<dbReference type="EMBL" id="JAEOAQ010000005">
    <property type="protein sequence ID" value="KAG5418647.1"/>
    <property type="molecule type" value="Genomic_DNA"/>
</dbReference>
<comment type="caution">
    <text evidence="2">The sequence shown here is derived from an EMBL/GenBank/DDBJ whole genome shotgun (WGS) entry which is preliminary data.</text>
</comment>
<dbReference type="AlphaFoldDB" id="A0A8H7ZB77"/>
<keyword evidence="3" id="KW-1185">Reference proteome</keyword>
<organism evidence="2 3">
    <name type="scientific">Candida metapsilosis</name>
    <dbReference type="NCBI Taxonomy" id="273372"/>
    <lineage>
        <taxon>Eukaryota</taxon>
        <taxon>Fungi</taxon>
        <taxon>Dikarya</taxon>
        <taxon>Ascomycota</taxon>
        <taxon>Saccharomycotina</taxon>
        <taxon>Pichiomycetes</taxon>
        <taxon>Debaryomycetaceae</taxon>
        <taxon>Candida/Lodderomyces clade</taxon>
        <taxon>Candida</taxon>
    </lineage>
</organism>
<proteinExistence type="predicted"/>
<protein>
    <submittedName>
        <fullName evidence="2">Uncharacterized protein</fullName>
    </submittedName>
</protein>
<evidence type="ECO:0000256" key="1">
    <source>
        <dbReference type="SAM" id="MobiDB-lite"/>
    </source>
</evidence>
<gene>
    <name evidence="2" type="ORF">I9W82_004175</name>
</gene>
<name>A0A8H7ZB77_9ASCO</name>
<evidence type="ECO:0000313" key="2">
    <source>
        <dbReference type="EMBL" id="KAG5418647.1"/>
    </source>
</evidence>
<dbReference type="GeneID" id="93652804"/>
<feature type="compositionally biased region" description="Basic and acidic residues" evidence="1">
    <location>
        <begin position="1"/>
        <end position="23"/>
    </location>
</feature>
<feature type="region of interest" description="Disordered" evidence="1">
    <location>
        <begin position="1"/>
        <end position="61"/>
    </location>
</feature>
<accession>A0A8H7ZB77</accession>